<dbReference type="Pfam" id="PF10232">
    <property type="entry name" value="Med8"/>
    <property type="match status" value="1"/>
</dbReference>
<reference evidence="11 12" key="1">
    <citation type="journal article" date="2024" name="IMA Fungus">
        <title>Apiospora arundinis, a panoply of carbohydrate-active enzymes and secondary metabolites.</title>
        <authorList>
            <person name="Sorensen T."/>
            <person name="Petersen C."/>
            <person name="Muurmann A.T."/>
            <person name="Christiansen J.V."/>
            <person name="Brundto M.L."/>
            <person name="Overgaard C.K."/>
            <person name="Boysen A.T."/>
            <person name="Wollenberg R.D."/>
            <person name="Larsen T.O."/>
            <person name="Sorensen J.L."/>
            <person name="Nielsen K.L."/>
            <person name="Sondergaard T.E."/>
        </authorList>
    </citation>
    <scope>NUCLEOTIDE SEQUENCE [LARGE SCALE GENOMIC DNA]</scope>
    <source>
        <strain evidence="11 12">AAU 773</strain>
    </source>
</reference>
<comment type="subcellular location">
    <subcellularLocation>
        <location evidence="1 9">Nucleus</location>
    </subcellularLocation>
</comment>
<proteinExistence type="inferred from homology"/>
<comment type="caution">
    <text evidence="11">The sequence shown here is derived from an EMBL/GenBank/DDBJ whole genome shotgun (WGS) entry which is preliminary data.</text>
</comment>
<evidence type="ECO:0000256" key="2">
    <source>
        <dbReference type="ARBA" id="ARBA00005716"/>
    </source>
</evidence>
<keyword evidence="7 9" id="KW-0539">Nucleus</keyword>
<evidence type="ECO:0000256" key="4">
    <source>
        <dbReference type="ARBA" id="ARBA00023015"/>
    </source>
</evidence>
<evidence type="ECO:0000256" key="5">
    <source>
        <dbReference type="ARBA" id="ARBA00023159"/>
    </source>
</evidence>
<keyword evidence="4 9" id="KW-0805">Transcription regulation</keyword>
<evidence type="ECO:0000256" key="10">
    <source>
        <dbReference type="SAM" id="MobiDB-lite"/>
    </source>
</evidence>
<comment type="similarity">
    <text evidence="2 9">Belongs to the Mediator complex subunit 8 family.</text>
</comment>
<comment type="subunit">
    <text evidence="9">Component of the Mediator complex.</text>
</comment>
<evidence type="ECO:0000256" key="8">
    <source>
        <dbReference type="ARBA" id="ARBA00031261"/>
    </source>
</evidence>
<keyword evidence="5 9" id="KW-0010">Activator</keyword>
<organism evidence="11 12">
    <name type="scientific">Apiospora arundinis</name>
    <dbReference type="NCBI Taxonomy" id="335852"/>
    <lineage>
        <taxon>Eukaryota</taxon>
        <taxon>Fungi</taxon>
        <taxon>Dikarya</taxon>
        <taxon>Ascomycota</taxon>
        <taxon>Pezizomycotina</taxon>
        <taxon>Sordariomycetes</taxon>
        <taxon>Xylariomycetidae</taxon>
        <taxon>Amphisphaeriales</taxon>
        <taxon>Apiosporaceae</taxon>
        <taxon>Apiospora</taxon>
    </lineage>
</organism>
<name>A0ABR2I2H2_9PEZI</name>
<dbReference type="EMBL" id="JAPCWZ010000007">
    <property type="protein sequence ID" value="KAK8856521.1"/>
    <property type="molecule type" value="Genomic_DNA"/>
</dbReference>
<evidence type="ECO:0000313" key="12">
    <source>
        <dbReference type="Proteomes" id="UP001390339"/>
    </source>
</evidence>
<accession>A0ABR2I2H2</accession>
<feature type="region of interest" description="Disordered" evidence="10">
    <location>
        <begin position="190"/>
        <end position="240"/>
    </location>
</feature>
<dbReference type="Gene3D" id="1.20.58.1710">
    <property type="match status" value="1"/>
</dbReference>
<feature type="compositionally biased region" description="Acidic residues" evidence="10">
    <location>
        <begin position="197"/>
        <end position="216"/>
    </location>
</feature>
<evidence type="ECO:0000256" key="3">
    <source>
        <dbReference type="ARBA" id="ARBA00020637"/>
    </source>
</evidence>
<protein>
    <recommendedName>
        <fullName evidence="3 9">Mediator of RNA polymerase II transcription subunit 8</fullName>
    </recommendedName>
    <alternativeName>
        <fullName evidence="8 9">Mediator complex subunit 8</fullName>
    </alternativeName>
</protein>
<evidence type="ECO:0000256" key="6">
    <source>
        <dbReference type="ARBA" id="ARBA00023163"/>
    </source>
</evidence>
<evidence type="ECO:0000256" key="7">
    <source>
        <dbReference type="ARBA" id="ARBA00023242"/>
    </source>
</evidence>
<dbReference type="Gene3D" id="6.10.250.2610">
    <property type="match status" value="1"/>
</dbReference>
<keyword evidence="12" id="KW-1185">Reference proteome</keyword>
<evidence type="ECO:0000256" key="9">
    <source>
        <dbReference type="RuleBase" id="RU364144"/>
    </source>
</evidence>
<comment type="function">
    <text evidence="9">Component of the Mediator complex, a coactivator involved in the regulated transcription of nearly all RNA polymerase II-dependent genes. Mediator functions as a bridge to convey information from gene-specific regulatory proteins to the basal RNA polymerase II transcription machinery. Mediator is recruited to promoters by direct interactions with regulatory proteins and serves as a scaffold for the assembly of a functional preinitiation complex with RNA polymerase II and the general transcription factors.</text>
</comment>
<dbReference type="InterPro" id="IPR019364">
    <property type="entry name" value="Mediatior_Med8_fun/met"/>
</dbReference>
<keyword evidence="6 9" id="KW-0804">Transcription</keyword>
<dbReference type="PANTHER" id="PTHR13074:SF9">
    <property type="entry name" value="MEDIATOR OF RNA POLYMERASE II TRANSCRIPTION SUBUNIT 8"/>
    <property type="match status" value="1"/>
</dbReference>
<sequence length="272" mass="29883">MASLNISPEELKAVEQTRQRLFQLSNSIGSLKHDVINSNPLPNLDSLQASADILQHNISSLLDIISSKDNREAFSRIVVHPSTNFPGRTQEGILYQLLRKKAEPGVEASLDEGRKTFRELCATTSANSNGGNMSATADETKVREDLVDKWLAARDYMLNDRIPTYTEKEARQPFSEEEVEMGIENVRTGLRQKLEMVDSDDEGDDDDDDDDDDEDAGGANKDVEMLDRPPQPAGMAAGQSAGLTLGGMFKSVSASRALRQGQLQAQQGQAMR</sequence>
<dbReference type="Proteomes" id="UP001390339">
    <property type="component" value="Unassembled WGS sequence"/>
</dbReference>
<dbReference type="PANTHER" id="PTHR13074">
    <property type="entry name" value="MEDIATOR OF RNA POLYMERASE II TRANSCRIPTION SUBUNIT 8"/>
    <property type="match status" value="1"/>
</dbReference>
<evidence type="ECO:0000256" key="1">
    <source>
        <dbReference type="ARBA" id="ARBA00004123"/>
    </source>
</evidence>
<evidence type="ECO:0000313" key="11">
    <source>
        <dbReference type="EMBL" id="KAK8856521.1"/>
    </source>
</evidence>
<gene>
    <name evidence="9" type="primary">MED8</name>
    <name evidence="11" type="ORF">PGQ11_012433</name>
</gene>